<dbReference type="FunFam" id="1.10.10.10:FF:000027">
    <property type="entry name" value="Heat shock transcription factor 1"/>
    <property type="match status" value="1"/>
</dbReference>
<name>A0AAD7FJH0_9AGAR</name>
<dbReference type="InterPro" id="IPR036388">
    <property type="entry name" value="WH-like_DNA-bd_sf"/>
</dbReference>
<evidence type="ECO:0000256" key="3">
    <source>
        <dbReference type="ARBA" id="ARBA00023012"/>
    </source>
</evidence>
<dbReference type="SMART" id="SM00448">
    <property type="entry name" value="REC"/>
    <property type="match status" value="1"/>
</dbReference>
<reference evidence="12" key="1">
    <citation type="submission" date="2023-03" db="EMBL/GenBank/DDBJ databases">
        <title>Massive genome expansion in bonnet fungi (Mycena s.s.) driven by repeated elements and novel gene families across ecological guilds.</title>
        <authorList>
            <consortium name="Lawrence Berkeley National Laboratory"/>
            <person name="Harder C.B."/>
            <person name="Miyauchi S."/>
            <person name="Viragh M."/>
            <person name="Kuo A."/>
            <person name="Thoen E."/>
            <person name="Andreopoulos B."/>
            <person name="Lu D."/>
            <person name="Skrede I."/>
            <person name="Drula E."/>
            <person name="Henrissat B."/>
            <person name="Morin E."/>
            <person name="Kohler A."/>
            <person name="Barry K."/>
            <person name="LaButti K."/>
            <person name="Morin E."/>
            <person name="Salamov A."/>
            <person name="Lipzen A."/>
            <person name="Mereny Z."/>
            <person name="Hegedus B."/>
            <person name="Baldrian P."/>
            <person name="Stursova M."/>
            <person name="Weitz H."/>
            <person name="Taylor A."/>
            <person name="Grigoriev I.V."/>
            <person name="Nagy L.G."/>
            <person name="Martin F."/>
            <person name="Kauserud H."/>
        </authorList>
    </citation>
    <scope>NUCLEOTIDE SEQUENCE</scope>
    <source>
        <strain evidence="12">9284</strain>
    </source>
</reference>
<dbReference type="EMBL" id="JARKIF010000015">
    <property type="protein sequence ID" value="KAJ7622393.1"/>
    <property type="molecule type" value="Genomic_DNA"/>
</dbReference>
<dbReference type="PRINTS" id="PR00056">
    <property type="entry name" value="HSFDOMAIN"/>
</dbReference>
<keyword evidence="2 9" id="KW-0597">Phosphoprotein</keyword>
<dbReference type="InterPro" id="IPR036390">
    <property type="entry name" value="WH_DNA-bd_sf"/>
</dbReference>
<dbReference type="Proteomes" id="UP001221142">
    <property type="component" value="Unassembled WGS sequence"/>
</dbReference>
<dbReference type="GO" id="GO:0003700">
    <property type="term" value="F:DNA-binding transcription factor activity"/>
    <property type="evidence" value="ECO:0007669"/>
    <property type="project" value="InterPro"/>
</dbReference>
<comment type="subcellular location">
    <subcellularLocation>
        <location evidence="1">Nucleus</location>
    </subcellularLocation>
</comment>
<comment type="subunit">
    <text evidence="8">Homotrimer. Homotrimerization increases the affinity of HSF1 to DNA. Interacts with transcriptional coregulator SSA1 on chromatin.</text>
</comment>
<dbReference type="Pfam" id="PF00447">
    <property type="entry name" value="HSF_DNA-bind"/>
    <property type="match status" value="1"/>
</dbReference>
<dbReference type="InterPro" id="IPR011006">
    <property type="entry name" value="CheY-like_superfamily"/>
</dbReference>
<evidence type="ECO:0000256" key="6">
    <source>
        <dbReference type="ARBA" id="ARBA00023163"/>
    </source>
</evidence>
<evidence type="ECO:0000256" key="1">
    <source>
        <dbReference type="ARBA" id="ARBA00004123"/>
    </source>
</evidence>
<accession>A0AAD7FJH0</accession>
<dbReference type="SMART" id="SM00415">
    <property type="entry name" value="HSF"/>
    <property type="match status" value="1"/>
</dbReference>
<protein>
    <submittedName>
        <fullName evidence="12">HSF-type DNA-binding-domain-containing protein</fullName>
    </submittedName>
</protein>
<dbReference type="InterPro" id="IPR001789">
    <property type="entry name" value="Sig_transdc_resp-reg_receiver"/>
</dbReference>
<evidence type="ECO:0000256" key="8">
    <source>
        <dbReference type="ARBA" id="ARBA00062171"/>
    </source>
</evidence>
<dbReference type="GO" id="GO:0043565">
    <property type="term" value="F:sequence-specific DNA binding"/>
    <property type="evidence" value="ECO:0007669"/>
    <property type="project" value="InterPro"/>
</dbReference>
<keyword evidence="13" id="KW-1185">Reference proteome</keyword>
<keyword evidence="4" id="KW-0805">Transcription regulation</keyword>
<sequence>MSDHSTTEFVKKLYTMLEDSSIADVICWAPQGDRFVIKNPTEFTASVSPRIFKHSNFSSFVRQLNKYAFHKVRDADEDPLSTEQTWIFQHPDFRMGRRDLLEHIKRQVPQKPSADAEAPWNHTISDFQTIQIESLQSRLSSLDSAHQNTMSSLRTLERNQEALTLQNAEFQRSLAQQNGLLRALVQLLWRERLGSSADELNPDAALNFPEMPDMALPTWGADDLQRVVDVPTQLITPETSPKIAEPTLFPPSTSSPAARPSPNSRSHGRPPLPHWIIPPHILLVDDDAVTRKLSSKFLRVLGCTADVAEDGVSAVDKLHHDKYDLVLMDIFMPQLDGVSATSVIRTFDPETPIISMTGSSRPTEIMTYYCSGMNDILPKPFTKKGLSEVLEKHLGHLALNLLSSTTTPASPEVGNTGFEVESSWQSKLSAMTSPVVPSVEEKMLCAPVESASAVDDTLLGAAGEDCSFELFSDLLREGVHPSKRPLEDGCELEERQVKRARIDNDSDWESAV</sequence>
<keyword evidence="6" id="KW-0804">Transcription</keyword>
<dbReference type="AlphaFoldDB" id="A0AAD7FJH0"/>
<proteinExistence type="predicted"/>
<evidence type="ECO:0000256" key="9">
    <source>
        <dbReference type="PROSITE-ProRule" id="PRU00169"/>
    </source>
</evidence>
<feature type="region of interest" description="Disordered" evidence="10">
    <location>
        <begin position="236"/>
        <end position="271"/>
    </location>
</feature>
<dbReference type="SUPFAM" id="SSF52172">
    <property type="entry name" value="CheY-like"/>
    <property type="match status" value="1"/>
</dbReference>
<dbReference type="CDD" id="cd17546">
    <property type="entry name" value="REC_hyHK_CKI1_RcsC-like"/>
    <property type="match status" value="1"/>
</dbReference>
<evidence type="ECO:0000256" key="7">
    <source>
        <dbReference type="ARBA" id="ARBA00023242"/>
    </source>
</evidence>
<dbReference type="GO" id="GO:0000160">
    <property type="term" value="P:phosphorelay signal transduction system"/>
    <property type="evidence" value="ECO:0007669"/>
    <property type="project" value="UniProtKB-KW"/>
</dbReference>
<feature type="compositionally biased region" description="Low complexity" evidence="10">
    <location>
        <begin position="250"/>
        <end position="265"/>
    </location>
</feature>
<keyword evidence="7" id="KW-0539">Nucleus</keyword>
<dbReference type="Pfam" id="PF00072">
    <property type="entry name" value="Response_reg"/>
    <property type="match status" value="1"/>
</dbReference>
<dbReference type="SUPFAM" id="SSF46785">
    <property type="entry name" value="Winged helix' DNA-binding domain"/>
    <property type="match status" value="1"/>
</dbReference>
<dbReference type="Gene3D" id="1.10.10.10">
    <property type="entry name" value="Winged helix-like DNA-binding domain superfamily/Winged helix DNA-binding domain"/>
    <property type="match status" value="1"/>
</dbReference>
<dbReference type="PROSITE" id="PS50110">
    <property type="entry name" value="RESPONSE_REGULATORY"/>
    <property type="match status" value="1"/>
</dbReference>
<evidence type="ECO:0000256" key="10">
    <source>
        <dbReference type="SAM" id="MobiDB-lite"/>
    </source>
</evidence>
<dbReference type="InterPro" id="IPR000232">
    <property type="entry name" value="HSF_DNA-bd"/>
</dbReference>
<evidence type="ECO:0000259" key="11">
    <source>
        <dbReference type="PROSITE" id="PS50110"/>
    </source>
</evidence>
<keyword evidence="5 12" id="KW-0238">DNA-binding</keyword>
<feature type="modified residue" description="4-aspartylphosphate" evidence="9">
    <location>
        <position position="329"/>
    </location>
</feature>
<evidence type="ECO:0000256" key="4">
    <source>
        <dbReference type="ARBA" id="ARBA00023015"/>
    </source>
</evidence>
<evidence type="ECO:0000313" key="13">
    <source>
        <dbReference type="Proteomes" id="UP001221142"/>
    </source>
</evidence>
<dbReference type="Gene3D" id="3.40.50.2300">
    <property type="match status" value="1"/>
</dbReference>
<evidence type="ECO:0000256" key="2">
    <source>
        <dbReference type="ARBA" id="ARBA00022553"/>
    </source>
</evidence>
<evidence type="ECO:0000256" key="5">
    <source>
        <dbReference type="ARBA" id="ARBA00023125"/>
    </source>
</evidence>
<organism evidence="12 13">
    <name type="scientific">Roridomyces roridus</name>
    <dbReference type="NCBI Taxonomy" id="1738132"/>
    <lineage>
        <taxon>Eukaryota</taxon>
        <taxon>Fungi</taxon>
        <taxon>Dikarya</taxon>
        <taxon>Basidiomycota</taxon>
        <taxon>Agaricomycotina</taxon>
        <taxon>Agaricomycetes</taxon>
        <taxon>Agaricomycetidae</taxon>
        <taxon>Agaricales</taxon>
        <taxon>Marasmiineae</taxon>
        <taxon>Mycenaceae</taxon>
        <taxon>Roridomyces</taxon>
    </lineage>
</organism>
<gene>
    <name evidence="12" type="ORF">FB45DRAFT_1032059</name>
</gene>
<keyword evidence="3" id="KW-0902">Two-component regulatory system</keyword>
<feature type="domain" description="Response regulatory" evidence="11">
    <location>
        <begin position="280"/>
        <end position="394"/>
    </location>
</feature>
<dbReference type="GO" id="GO:0005634">
    <property type="term" value="C:nucleus"/>
    <property type="evidence" value="ECO:0007669"/>
    <property type="project" value="UniProtKB-SubCell"/>
</dbReference>
<comment type="caution">
    <text evidence="12">The sequence shown here is derived from an EMBL/GenBank/DDBJ whole genome shotgun (WGS) entry which is preliminary data.</text>
</comment>
<evidence type="ECO:0000313" key="12">
    <source>
        <dbReference type="EMBL" id="KAJ7622393.1"/>
    </source>
</evidence>
<dbReference type="FunFam" id="3.40.50.2300:FF:000212">
    <property type="entry name" value="Stress response regulator/HFS transcription factor"/>
    <property type="match status" value="1"/>
</dbReference>
<dbReference type="PANTHER" id="PTHR45339">
    <property type="entry name" value="HYBRID SIGNAL TRANSDUCTION HISTIDINE KINASE J"/>
    <property type="match status" value="1"/>
</dbReference>
<dbReference type="PANTHER" id="PTHR45339:SF1">
    <property type="entry name" value="HYBRID SIGNAL TRANSDUCTION HISTIDINE KINASE J"/>
    <property type="match status" value="1"/>
</dbReference>